<keyword evidence="3" id="KW-1185">Reference proteome</keyword>
<feature type="domain" description="Glyceraldehyde 3-phosphate dehydrogenase catalytic" evidence="1">
    <location>
        <begin position="2"/>
        <end position="112"/>
    </location>
</feature>
<dbReference type="Gene3D" id="3.30.360.10">
    <property type="entry name" value="Dihydrodipicolinate Reductase, domain 2"/>
    <property type="match status" value="1"/>
</dbReference>
<dbReference type="InterPro" id="IPR020829">
    <property type="entry name" value="GlycerAld_3-P_DH_cat"/>
</dbReference>
<dbReference type="PANTHER" id="PTHR43454:SF1">
    <property type="entry name" value="GLYCERALDEHYDE 3-PHOSPHATE DEHYDROGENASE NAD(P) BINDING DOMAIN-CONTAINING PROTEIN"/>
    <property type="match status" value="1"/>
</dbReference>
<evidence type="ECO:0000313" key="3">
    <source>
        <dbReference type="Proteomes" id="UP001617296"/>
    </source>
</evidence>
<accession>A0ABW8DS03</accession>
<reference evidence="2 3" key="1">
    <citation type="submission" date="2024-10" db="EMBL/GenBank/DDBJ databases">
        <title>The Natural Products Discovery Center: Release of the First 8490 Sequenced Strains for Exploring Actinobacteria Biosynthetic Diversity.</title>
        <authorList>
            <person name="Kalkreuter E."/>
            <person name="Kautsar S.A."/>
            <person name="Yang D."/>
            <person name="Bader C.D."/>
            <person name="Teijaro C.N."/>
            <person name="Fluegel L."/>
            <person name="Davis C.M."/>
            <person name="Simpson J.R."/>
            <person name="Lauterbach L."/>
            <person name="Steele A.D."/>
            <person name="Gui C."/>
            <person name="Meng S."/>
            <person name="Li G."/>
            <person name="Viehrig K."/>
            <person name="Ye F."/>
            <person name="Su P."/>
            <person name="Kiefer A.F."/>
            <person name="Nichols A."/>
            <person name="Cepeda A.J."/>
            <person name="Yan W."/>
            <person name="Fan B."/>
            <person name="Jiang Y."/>
            <person name="Adhikari A."/>
            <person name="Zheng C.-J."/>
            <person name="Schuster L."/>
            <person name="Cowan T.M."/>
            <person name="Smanski M.J."/>
            <person name="Chevrette M.G."/>
            <person name="De Carvalho L.P.S."/>
            <person name="Shen B."/>
        </authorList>
    </citation>
    <scope>NUCLEOTIDE SEQUENCE [LARGE SCALE GENOMIC DNA]</scope>
    <source>
        <strain evidence="2 3">NPDC087689</strain>
    </source>
</reference>
<evidence type="ECO:0000259" key="1">
    <source>
        <dbReference type="Pfam" id="PF02800"/>
    </source>
</evidence>
<name>A0ABW8DS03_9PSED</name>
<dbReference type="SUPFAM" id="SSF55347">
    <property type="entry name" value="Glyceraldehyde-3-phosphate dehydrogenase-like, C-terminal domain"/>
    <property type="match status" value="1"/>
</dbReference>
<evidence type="ECO:0000313" key="2">
    <source>
        <dbReference type="EMBL" id="MFJ2289969.1"/>
    </source>
</evidence>
<proteinExistence type="predicted"/>
<sequence length="139" mass="15655">INIIIKKTCSHNYPPKALPEKACKLTGNAIRVPTPNVSMAILNLNLEKAATREEMNEYLRYMALHSDLHKQIDFVNSQEVVSTDFVGSRHAGVVDAEATITQDNRVVLYVWYDNEFGYSCQVVRVMEDMAGVNPPAFPR</sequence>
<feature type="non-terminal residue" evidence="2">
    <location>
        <position position="1"/>
    </location>
</feature>
<comment type="caution">
    <text evidence="2">The sequence shown here is derived from an EMBL/GenBank/DDBJ whole genome shotgun (WGS) entry which is preliminary data.</text>
</comment>
<dbReference type="Proteomes" id="UP001617296">
    <property type="component" value="Unassembled WGS sequence"/>
</dbReference>
<dbReference type="EMBL" id="JBIUVY010000096">
    <property type="protein sequence ID" value="MFJ2289969.1"/>
    <property type="molecule type" value="Genomic_DNA"/>
</dbReference>
<protein>
    <submittedName>
        <fullName evidence="2">Glyceraldehyde-3-phosphate dehydrogenase</fullName>
    </submittedName>
</protein>
<organism evidence="2 3">
    <name type="scientific">Pseudomonas iridis</name>
    <dbReference type="NCBI Taxonomy" id="2710587"/>
    <lineage>
        <taxon>Bacteria</taxon>
        <taxon>Pseudomonadati</taxon>
        <taxon>Pseudomonadota</taxon>
        <taxon>Gammaproteobacteria</taxon>
        <taxon>Pseudomonadales</taxon>
        <taxon>Pseudomonadaceae</taxon>
        <taxon>Pseudomonas</taxon>
    </lineage>
</organism>
<dbReference type="PANTHER" id="PTHR43454">
    <property type="entry name" value="GLYCERALDEHYDE-3-PHOSPHATE DEHYDROGENASE"/>
    <property type="match status" value="1"/>
</dbReference>
<gene>
    <name evidence="2" type="ORF">ACIOUF_27070</name>
</gene>
<dbReference type="Pfam" id="PF02800">
    <property type="entry name" value="Gp_dh_C"/>
    <property type="match status" value="1"/>
</dbReference>